<evidence type="ECO:0000313" key="1">
    <source>
        <dbReference type="EMBL" id="KIJ94862.1"/>
    </source>
</evidence>
<name>A0A0C9XFC8_9AGAR</name>
<dbReference type="HOGENOM" id="CLU_1704509_0_0_1"/>
<dbReference type="Proteomes" id="UP000054477">
    <property type="component" value="Unassembled WGS sequence"/>
</dbReference>
<protein>
    <submittedName>
        <fullName evidence="1">Uncharacterized protein</fullName>
    </submittedName>
</protein>
<gene>
    <name evidence="1" type="ORF">K443DRAFT_347782</name>
</gene>
<organism evidence="1 2">
    <name type="scientific">Laccaria amethystina LaAM-08-1</name>
    <dbReference type="NCBI Taxonomy" id="1095629"/>
    <lineage>
        <taxon>Eukaryota</taxon>
        <taxon>Fungi</taxon>
        <taxon>Dikarya</taxon>
        <taxon>Basidiomycota</taxon>
        <taxon>Agaricomycotina</taxon>
        <taxon>Agaricomycetes</taxon>
        <taxon>Agaricomycetidae</taxon>
        <taxon>Agaricales</taxon>
        <taxon>Agaricineae</taxon>
        <taxon>Hydnangiaceae</taxon>
        <taxon>Laccaria</taxon>
    </lineage>
</organism>
<proteinExistence type="predicted"/>
<keyword evidence="2" id="KW-1185">Reference proteome</keyword>
<evidence type="ECO:0000313" key="2">
    <source>
        <dbReference type="Proteomes" id="UP000054477"/>
    </source>
</evidence>
<sequence length="154" mass="17378">MLTTPLLPSSRIAPLPGTHFLMQITEVQLLLKKLKPDNPPPPTSHNVSLHRSQATNFVISHKKLRTTHAYHNGVLSYDFPELLQRRCGQIIILPSCSVGCEKTSLGTLPVNPFLNKPIIAQSKILFMLTVLVPRFRGERKEEQAWPQLDIRISI</sequence>
<accession>A0A0C9XFC8</accession>
<dbReference type="AlphaFoldDB" id="A0A0C9XFC8"/>
<reference evidence="1 2" key="1">
    <citation type="submission" date="2014-04" db="EMBL/GenBank/DDBJ databases">
        <authorList>
            <consortium name="DOE Joint Genome Institute"/>
            <person name="Kuo A."/>
            <person name="Kohler A."/>
            <person name="Nagy L.G."/>
            <person name="Floudas D."/>
            <person name="Copeland A."/>
            <person name="Barry K.W."/>
            <person name="Cichocki N."/>
            <person name="Veneault-Fourrey C."/>
            <person name="LaButti K."/>
            <person name="Lindquist E.A."/>
            <person name="Lipzen A."/>
            <person name="Lundell T."/>
            <person name="Morin E."/>
            <person name="Murat C."/>
            <person name="Sun H."/>
            <person name="Tunlid A."/>
            <person name="Henrissat B."/>
            <person name="Grigoriev I.V."/>
            <person name="Hibbett D.S."/>
            <person name="Martin F."/>
            <person name="Nordberg H.P."/>
            <person name="Cantor M.N."/>
            <person name="Hua S.X."/>
        </authorList>
    </citation>
    <scope>NUCLEOTIDE SEQUENCE [LARGE SCALE GENOMIC DNA]</scope>
    <source>
        <strain evidence="1 2">LaAM-08-1</strain>
    </source>
</reference>
<dbReference type="EMBL" id="KN838776">
    <property type="protein sequence ID" value="KIJ94862.1"/>
    <property type="molecule type" value="Genomic_DNA"/>
</dbReference>
<reference evidence="2" key="2">
    <citation type="submission" date="2015-01" db="EMBL/GenBank/DDBJ databases">
        <title>Evolutionary Origins and Diversification of the Mycorrhizal Mutualists.</title>
        <authorList>
            <consortium name="DOE Joint Genome Institute"/>
            <consortium name="Mycorrhizal Genomics Consortium"/>
            <person name="Kohler A."/>
            <person name="Kuo A."/>
            <person name="Nagy L.G."/>
            <person name="Floudas D."/>
            <person name="Copeland A."/>
            <person name="Barry K.W."/>
            <person name="Cichocki N."/>
            <person name="Veneault-Fourrey C."/>
            <person name="LaButti K."/>
            <person name="Lindquist E.A."/>
            <person name="Lipzen A."/>
            <person name="Lundell T."/>
            <person name="Morin E."/>
            <person name="Murat C."/>
            <person name="Riley R."/>
            <person name="Ohm R."/>
            <person name="Sun H."/>
            <person name="Tunlid A."/>
            <person name="Henrissat B."/>
            <person name="Grigoriev I.V."/>
            <person name="Hibbett D.S."/>
            <person name="Martin F."/>
        </authorList>
    </citation>
    <scope>NUCLEOTIDE SEQUENCE [LARGE SCALE GENOMIC DNA]</scope>
    <source>
        <strain evidence="2">LaAM-08-1</strain>
    </source>
</reference>